<dbReference type="Gene3D" id="3.10.129.10">
    <property type="entry name" value="Hotdog Thioesterase"/>
    <property type="match status" value="1"/>
</dbReference>
<feature type="binding site" evidence="2">
    <location>
        <position position="60"/>
    </location>
    <ligand>
        <name>substrate</name>
    </ligand>
</feature>
<feature type="binding site" evidence="2">
    <location>
        <position position="60"/>
    </location>
    <ligand>
        <name>CoA</name>
        <dbReference type="ChEBI" id="CHEBI:57287"/>
    </ligand>
</feature>
<dbReference type="InterPro" id="IPR054485">
    <property type="entry name" value="FlK-like_dom"/>
</dbReference>
<dbReference type="SUPFAM" id="SSF54637">
    <property type="entry name" value="Thioesterase/thiol ester dehydrase-isomerase"/>
    <property type="match status" value="1"/>
</dbReference>
<dbReference type="PANTHER" id="PTHR36934">
    <property type="entry name" value="BLR0278 PROTEIN"/>
    <property type="match status" value="1"/>
</dbReference>
<reference evidence="4 5" key="1">
    <citation type="submission" date="2019-03" db="EMBL/GenBank/DDBJ databases">
        <title>Genomic Encyclopedia of Type Strains, Phase IV (KMG-IV): sequencing the most valuable type-strain genomes for metagenomic binning, comparative biology and taxonomic classification.</title>
        <authorList>
            <person name="Goeker M."/>
        </authorList>
    </citation>
    <scope>NUCLEOTIDE SEQUENCE [LARGE SCALE GENOMIC DNA]</scope>
    <source>
        <strain evidence="4 5">DSM 100055</strain>
    </source>
</reference>
<dbReference type="InterPro" id="IPR025540">
    <property type="entry name" value="FlK"/>
</dbReference>
<dbReference type="Proteomes" id="UP000294678">
    <property type="component" value="Unassembled WGS sequence"/>
</dbReference>
<comment type="caution">
    <text evidence="4">The sequence shown here is derived from an EMBL/GenBank/DDBJ whole genome shotgun (WGS) entry which is preliminary data.</text>
</comment>
<evidence type="ECO:0000259" key="3">
    <source>
        <dbReference type="Pfam" id="PF22636"/>
    </source>
</evidence>
<dbReference type="PIRSF" id="PIRSF014972">
    <property type="entry name" value="FlK"/>
    <property type="match status" value="1"/>
</dbReference>
<keyword evidence="5" id="KW-1185">Reference proteome</keyword>
<accession>A0AA46E0H2</accession>
<sequence>MLEIGLKYTKEKIIKENESAKYVESGDLEVFSTPSLIAFMENCAMNCVKKYINENDTTVGISINIKHLQANLIGEKIKGEAKLTNIDGRKLTFEVLVTSDRGEIGKGIHERFIVSREKFINKLKKF</sequence>
<evidence type="ECO:0000256" key="1">
    <source>
        <dbReference type="PIRSR" id="PIRSR014972-1"/>
    </source>
</evidence>
<evidence type="ECO:0000313" key="4">
    <source>
        <dbReference type="EMBL" id="TDT72589.1"/>
    </source>
</evidence>
<dbReference type="Pfam" id="PF22636">
    <property type="entry name" value="FlK"/>
    <property type="match status" value="1"/>
</dbReference>
<evidence type="ECO:0000313" key="5">
    <source>
        <dbReference type="Proteomes" id="UP000294678"/>
    </source>
</evidence>
<feature type="binding site" evidence="2">
    <location>
        <position position="111"/>
    </location>
    <ligand>
        <name>substrate</name>
    </ligand>
</feature>
<dbReference type="EMBL" id="SOBG01000001">
    <property type="protein sequence ID" value="TDT72589.1"/>
    <property type="molecule type" value="Genomic_DNA"/>
</dbReference>
<gene>
    <name evidence="4" type="ORF">EV215_0399</name>
</gene>
<evidence type="ECO:0000256" key="2">
    <source>
        <dbReference type="PIRSR" id="PIRSR014972-2"/>
    </source>
</evidence>
<feature type="domain" description="Fluoroacetyl-CoA-specific thioesterase-like" evidence="3">
    <location>
        <begin position="15"/>
        <end position="117"/>
    </location>
</feature>
<dbReference type="InterPro" id="IPR029069">
    <property type="entry name" value="HotDog_dom_sf"/>
</dbReference>
<feature type="active site" evidence="1">
    <location>
        <position position="67"/>
    </location>
</feature>
<dbReference type="RefSeq" id="WP_134112299.1">
    <property type="nucleotide sequence ID" value="NZ_SOBG01000001.1"/>
</dbReference>
<dbReference type="PANTHER" id="PTHR36934:SF1">
    <property type="entry name" value="THIOESTERASE DOMAIN-CONTAINING PROTEIN"/>
    <property type="match status" value="1"/>
</dbReference>
<organism evidence="4 5">
    <name type="scientific">Hypnocyclicus thermotrophus</name>
    <dbReference type="NCBI Taxonomy" id="1627895"/>
    <lineage>
        <taxon>Bacteria</taxon>
        <taxon>Fusobacteriati</taxon>
        <taxon>Fusobacteriota</taxon>
        <taxon>Fusobacteriia</taxon>
        <taxon>Fusobacteriales</taxon>
        <taxon>Fusobacteriaceae</taxon>
        <taxon>Hypnocyclicus</taxon>
    </lineage>
</organism>
<dbReference type="AlphaFoldDB" id="A0AA46E0H2"/>
<feature type="active site" evidence="1">
    <location>
        <position position="33"/>
    </location>
</feature>
<protein>
    <submittedName>
        <fullName evidence="4">Thioesterase superfamily protein</fullName>
    </submittedName>
</protein>
<name>A0AA46E0H2_9FUSO</name>
<feature type="active site" evidence="1">
    <location>
        <position position="41"/>
    </location>
</feature>
<proteinExistence type="predicted"/>